<organism evidence="9 10">
    <name type="scientific">Candidatus Scalindua brodae</name>
    <dbReference type="NCBI Taxonomy" id="237368"/>
    <lineage>
        <taxon>Bacteria</taxon>
        <taxon>Pseudomonadati</taxon>
        <taxon>Planctomycetota</taxon>
        <taxon>Candidatus Brocadiia</taxon>
        <taxon>Candidatus Brocadiales</taxon>
        <taxon>Candidatus Scalinduaceae</taxon>
        <taxon>Candidatus Scalindua</taxon>
    </lineage>
</organism>
<keyword evidence="2" id="KW-0949">S-adenosyl-L-methionine</keyword>
<keyword evidence="6" id="KW-1133">Transmembrane helix</keyword>
<feature type="transmembrane region" description="Helical" evidence="6">
    <location>
        <begin position="414"/>
        <end position="437"/>
    </location>
</feature>
<dbReference type="Pfam" id="PF02310">
    <property type="entry name" value="B12-binding"/>
    <property type="match status" value="1"/>
</dbReference>
<evidence type="ECO:0000313" key="10">
    <source>
        <dbReference type="Proteomes" id="UP000030652"/>
    </source>
</evidence>
<dbReference type="CDD" id="cd01335">
    <property type="entry name" value="Radical_SAM"/>
    <property type="match status" value="1"/>
</dbReference>
<evidence type="ECO:0000259" key="7">
    <source>
        <dbReference type="PROSITE" id="PS51332"/>
    </source>
</evidence>
<dbReference type="InterPro" id="IPR036724">
    <property type="entry name" value="Cobalamin-bd_sf"/>
</dbReference>
<feature type="domain" description="Radical SAM core" evidence="8">
    <location>
        <begin position="170"/>
        <end position="396"/>
    </location>
</feature>
<dbReference type="InterPro" id="IPR006158">
    <property type="entry name" value="Cobalamin-bd"/>
</dbReference>
<dbReference type="InterPro" id="IPR023404">
    <property type="entry name" value="rSAM_horseshoe"/>
</dbReference>
<dbReference type="SMART" id="SM00729">
    <property type="entry name" value="Elp3"/>
    <property type="match status" value="1"/>
</dbReference>
<dbReference type="InterPro" id="IPR058240">
    <property type="entry name" value="rSAM_sf"/>
</dbReference>
<dbReference type="GO" id="GO:0003824">
    <property type="term" value="F:catalytic activity"/>
    <property type="evidence" value="ECO:0007669"/>
    <property type="project" value="InterPro"/>
</dbReference>
<dbReference type="Proteomes" id="UP000030652">
    <property type="component" value="Unassembled WGS sequence"/>
</dbReference>
<dbReference type="GO" id="GO:0046872">
    <property type="term" value="F:metal ion binding"/>
    <property type="evidence" value="ECO:0007669"/>
    <property type="project" value="UniProtKB-KW"/>
</dbReference>
<comment type="caution">
    <text evidence="9">The sequence shown here is derived from an EMBL/GenBank/DDBJ whole genome shotgun (WGS) entry which is preliminary data.</text>
</comment>
<dbReference type="SFLD" id="SFLDS00029">
    <property type="entry name" value="Radical_SAM"/>
    <property type="match status" value="1"/>
</dbReference>
<evidence type="ECO:0000256" key="2">
    <source>
        <dbReference type="ARBA" id="ARBA00022691"/>
    </source>
</evidence>
<evidence type="ECO:0000259" key="8">
    <source>
        <dbReference type="PROSITE" id="PS51918"/>
    </source>
</evidence>
<dbReference type="GO" id="GO:0031419">
    <property type="term" value="F:cobalamin binding"/>
    <property type="evidence" value="ECO:0007669"/>
    <property type="project" value="InterPro"/>
</dbReference>
<feature type="domain" description="B12-binding" evidence="7">
    <location>
        <begin position="1"/>
        <end position="120"/>
    </location>
</feature>
<evidence type="ECO:0000256" key="4">
    <source>
        <dbReference type="ARBA" id="ARBA00023004"/>
    </source>
</evidence>
<dbReference type="InterPro" id="IPR006638">
    <property type="entry name" value="Elp3/MiaA/NifB-like_rSAM"/>
</dbReference>
<dbReference type="SFLD" id="SFLDG01123">
    <property type="entry name" value="methyltransferase_(Class_B)"/>
    <property type="match status" value="1"/>
</dbReference>
<dbReference type="AlphaFoldDB" id="A0A0B0ELC7"/>
<keyword evidence="6" id="KW-0812">Transmembrane</keyword>
<evidence type="ECO:0000256" key="1">
    <source>
        <dbReference type="ARBA" id="ARBA00001966"/>
    </source>
</evidence>
<dbReference type="PROSITE" id="PS51332">
    <property type="entry name" value="B12_BINDING"/>
    <property type="match status" value="1"/>
</dbReference>
<dbReference type="Gene3D" id="3.40.50.280">
    <property type="entry name" value="Cobalamin-binding domain"/>
    <property type="match status" value="1"/>
</dbReference>
<dbReference type="EMBL" id="JRYO01000193">
    <property type="protein sequence ID" value="KHE91500.1"/>
    <property type="molecule type" value="Genomic_DNA"/>
</dbReference>
<dbReference type="CDD" id="cd02068">
    <property type="entry name" value="radical_SAM_B12_BD"/>
    <property type="match status" value="1"/>
</dbReference>
<gene>
    <name evidence="9" type="primary">miaB_4</name>
    <name evidence="9" type="ORF">SCABRO_02710</name>
</gene>
<evidence type="ECO:0000313" key="9">
    <source>
        <dbReference type="EMBL" id="KHE91500.1"/>
    </source>
</evidence>
<proteinExistence type="predicted"/>
<dbReference type="Gene3D" id="3.80.30.20">
    <property type="entry name" value="tm_1862 like domain"/>
    <property type="match status" value="1"/>
</dbReference>
<keyword evidence="4" id="KW-0408">Iron</keyword>
<evidence type="ECO:0000256" key="6">
    <source>
        <dbReference type="SAM" id="Phobius"/>
    </source>
</evidence>
<reference evidence="9 10" key="1">
    <citation type="submission" date="2014-10" db="EMBL/GenBank/DDBJ databases">
        <title>Draft genome of anammox bacterium scalindua brodae, obtained using differential coverage binning of sequence data from two enrichment reactors.</title>
        <authorList>
            <person name="Speth D.R."/>
            <person name="Russ L."/>
            <person name="Kartal B."/>
            <person name="Op den Camp H.J."/>
            <person name="Dutilh B.E."/>
            <person name="Jetten M.S."/>
        </authorList>
    </citation>
    <scope>NUCLEOTIDE SEQUENCE [LARGE SCALE GENOMIC DNA]</scope>
    <source>
        <strain evidence="9">RU1</strain>
    </source>
</reference>
<dbReference type="InterPro" id="IPR051198">
    <property type="entry name" value="BchE-like"/>
</dbReference>
<sequence length="463" mass="53195">MGLLYVASYLENAGYSVKVIEFIDENYNTTKNKKLWKEFYEYDPDFIGFGVISWNRSVTVEIIKQIRDTTKDKIIICGGKDPSYVPEKYINSGANVVVIGEGEETMIELLNACSSQSDLEDVKGIVFKNGIRIVTTAHREPIDLENLLHPAFELVDYKHYTDIRLGGIPGHFIKTGFMMANRGCPFGCKFCTENVRNVFRERAVDDIISEIKWQIKNYNIKGLVFLDDLFYYKSERVIDFCSAILRENIKLKIYAQTRVDRVGDMETLQLMKKAGFIQLALGVESGSPKILKMVNKGINLEQIKKGVKAINDAGIHTYSFIIIGFPDETSEDMEMTENLLKEINSTFVAVNYYMPMPGTPLYSEEDDKLLDKVSYSLTENQTFRTSEAQKALSHYRQRFQLTSEKNPNYNLLRYPGFFAFLACVMFLKPVVLLKGLYIQRTKKRYSSYFEAARTAMINYRIYG</sequence>
<dbReference type="PANTHER" id="PTHR43409">
    <property type="entry name" value="ANAEROBIC MAGNESIUM-PROTOPORPHYRIN IX MONOMETHYL ESTER CYCLASE-RELATED"/>
    <property type="match status" value="1"/>
</dbReference>
<dbReference type="SUPFAM" id="SSF102114">
    <property type="entry name" value="Radical SAM enzymes"/>
    <property type="match status" value="1"/>
</dbReference>
<protein>
    <submittedName>
        <fullName evidence="9">Protein involved in methylthiolation of isopentenylated A37 derivatives in tRNA</fullName>
    </submittedName>
</protein>
<dbReference type="eggNOG" id="COG1032">
    <property type="taxonomic scope" value="Bacteria"/>
</dbReference>
<evidence type="ECO:0000256" key="5">
    <source>
        <dbReference type="ARBA" id="ARBA00023014"/>
    </source>
</evidence>
<accession>A0A0B0ELC7</accession>
<keyword evidence="5" id="KW-0411">Iron-sulfur</keyword>
<name>A0A0B0ELC7_9BACT</name>
<keyword evidence="6" id="KW-0472">Membrane</keyword>
<dbReference type="GO" id="GO:0051539">
    <property type="term" value="F:4 iron, 4 sulfur cluster binding"/>
    <property type="evidence" value="ECO:0007669"/>
    <property type="project" value="UniProtKB-KW"/>
</dbReference>
<keyword evidence="3" id="KW-0479">Metal-binding</keyword>
<dbReference type="PROSITE" id="PS51918">
    <property type="entry name" value="RADICAL_SAM"/>
    <property type="match status" value="1"/>
</dbReference>
<dbReference type="SFLD" id="SFLDG01082">
    <property type="entry name" value="B12-binding_domain_containing"/>
    <property type="match status" value="1"/>
</dbReference>
<dbReference type="InterPro" id="IPR007197">
    <property type="entry name" value="rSAM"/>
</dbReference>
<dbReference type="SUPFAM" id="SSF52242">
    <property type="entry name" value="Cobalamin (vitamin B12)-binding domain"/>
    <property type="match status" value="1"/>
</dbReference>
<evidence type="ECO:0000256" key="3">
    <source>
        <dbReference type="ARBA" id="ARBA00022723"/>
    </source>
</evidence>
<comment type="cofactor">
    <cofactor evidence="1">
        <name>[4Fe-4S] cluster</name>
        <dbReference type="ChEBI" id="CHEBI:49883"/>
    </cofactor>
</comment>
<dbReference type="InterPro" id="IPR034466">
    <property type="entry name" value="Methyltransferase_Class_B"/>
</dbReference>
<dbReference type="Pfam" id="PF04055">
    <property type="entry name" value="Radical_SAM"/>
    <property type="match status" value="1"/>
</dbReference>